<reference evidence="1" key="1">
    <citation type="submission" date="2007-06" db="EMBL/GenBank/DDBJ databases">
        <title>Complete sequence of Methanococcus aeolicus Nankai-3.</title>
        <authorList>
            <consortium name="US DOE Joint Genome Institute"/>
            <person name="Copeland A."/>
            <person name="Lucas S."/>
            <person name="Lapidus A."/>
            <person name="Barry K."/>
            <person name="Glavina del Rio T."/>
            <person name="Dalin E."/>
            <person name="Tice H."/>
            <person name="Pitluck S."/>
            <person name="Chain P."/>
            <person name="Malfatti S."/>
            <person name="Shin M."/>
            <person name="Vergez L."/>
            <person name="Schmutz J."/>
            <person name="Larimer F."/>
            <person name="Land M."/>
            <person name="Hauser L."/>
            <person name="Kyrpides N."/>
            <person name="Lykidis A."/>
            <person name="Sieprawska-Lupa M."/>
            <person name="Whitman W.B."/>
            <person name="Richardson P."/>
        </authorList>
    </citation>
    <scope>NUCLEOTIDE SEQUENCE [LARGE SCALE GENOMIC DNA]</scope>
    <source>
        <strain evidence="1">Nankai-3</strain>
    </source>
</reference>
<dbReference type="RefSeq" id="WP_011973415.1">
    <property type="nucleotide sequence ID" value="NC_009635.1"/>
</dbReference>
<dbReference type="CDD" id="cd11714">
    <property type="entry name" value="GINS_A_archaea"/>
    <property type="match status" value="1"/>
</dbReference>
<gene>
    <name evidence="1" type="ordered locus">Maeo_0700</name>
</gene>
<dbReference type="eggNOG" id="arCOG00551">
    <property type="taxonomic scope" value="Archaea"/>
</dbReference>
<dbReference type="KEGG" id="mae:Maeo_0700"/>
<sequence length="169" mass="19755">MYNKIKNTFFNELNSDSLLKLSDDFYDDIRSYLNSIANSENHKMEYKRALNYSSKLRKLRIYKALFEKNFPNEDMGAPSNILQNLTKEEEIILKLIDNIEYINSYNDDTPKPINTQTDIDIVRVNTGFPEFTDGKRNYNLNKNDVITLDKKISSILEKHDIVKKISSGE</sequence>
<dbReference type="AlphaFoldDB" id="A6UUW1"/>
<evidence type="ECO:0000313" key="1">
    <source>
        <dbReference type="EMBL" id="ABR56283.1"/>
    </source>
</evidence>
<dbReference type="HOGENOM" id="CLU_094462_0_0_2"/>
<proteinExistence type="predicted"/>
<evidence type="ECO:0008006" key="3">
    <source>
        <dbReference type="Google" id="ProtNLM"/>
    </source>
</evidence>
<name>A6UUW1_META3</name>
<keyword evidence="2" id="KW-1185">Reference proteome</keyword>
<organism evidence="1 2">
    <name type="scientific">Methanococcus aeolicus (strain ATCC BAA-1280 / DSM 17508 / OCM 812 / Nankai-3)</name>
    <dbReference type="NCBI Taxonomy" id="419665"/>
    <lineage>
        <taxon>Archaea</taxon>
        <taxon>Methanobacteriati</taxon>
        <taxon>Methanobacteriota</taxon>
        <taxon>Methanomada group</taxon>
        <taxon>Methanococci</taxon>
        <taxon>Methanococcales</taxon>
        <taxon>Methanococcaceae</taxon>
        <taxon>Methanococcus</taxon>
    </lineage>
</organism>
<dbReference type="EMBL" id="CP000743">
    <property type="protein sequence ID" value="ABR56283.1"/>
    <property type="molecule type" value="Genomic_DNA"/>
</dbReference>
<dbReference type="STRING" id="419665.Maeo_0700"/>
<dbReference type="Proteomes" id="UP000001106">
    <property type="component" value="Chromosome"/>
</dbReference>
<accession>A6UUW1</accession>
<protein>
    <recommendedName>
        <fullName evidence="3">DNA replication complex GINS family protein</fullName>
    </recommendedName>
</protein>
<dbReference type="GeneID" id="5327179"/>
<dbReference type="OrthoDB" id="62268at2157"/>
<evidence type="ECO:0000313" key="2">
    <source>
        <dbReference type="Proteomes" id="UP000001106"/>
    </source>
</evidence>